<sequence>MLNARDIVTTVNGTTDSASDTTTATAIIEEKVAGIKAYVEELSVPEANTFMTVLLIVACVIAELSSQFSLSKSCLRPGHSSHLSLRVSPGSENIIGKLWLVFFYSSLTRSLRQQKILKERDGDVSGLYEKKDNWLKYSMFYENYKEGLLVLFVPAIIYMFAKGCVLAAGDGHGLTQTVAQLIIEAAMLGSSFGVALLRGNRQTSLICLFKLFAFSQSYVSSSLWKNSASLKPLNRHRRCFSLPFNQYSPVPLPSSLV</sequence>
<organism evidence="3 4">
    <name type="scientific">Monilinia fructigena</name>
    <dbReference type="NCBI Taxonomy" id="38457"/>
    <lineage>
        <taxon>Eukaryota</taxon>
        <taxon>Fungi</taxon>
        <taxon>Dikarya</taxon>
        <taxon>Ascomycota</taxon>
        <taxon>Pezizomycotina</taxon>
        <taxon>Leotiomycetes</taxon>
        <taxon>Helotiales</taxon>
        <taxon>Sclerotiniaceae</taxon>
        <taxon>Monilinia</taxon>
    </lineage>
</organism>
<keyword evidence="4" id="KW-1185">Reference proteome</keyword>
<dbReference type="AlphaFoldDB" id="A0A395ISV8"/>
<keyword evidence="1" id="KW-1133">Transmembrane helix</keyword>
<comment type="caution">
    <text evidence="3">The sequence shown here is derived from an EMBL/GenBank/DDBJ whole genome shotgun (WGS) entry which is preliminary data.</text>
</comment>
<dbReference type="Proteomes" id="UP000249056">
    <property type="component" value="Unassembled WGS sequence"/>
</dbReference>
<dbReference type="GO" id="GO:0016020">
    <property type="term" value="C:membrane"/>
    <property type="evidence" value="ECO:0007669"/>
    <property type="project" value="TreeGrafter"/>
</dbReference>
<evidence type="ECO:0000259" key="2">
    <source>
        <dbReference type="Pfam" id="PF06011"/>
    </source>
</evidence>
<name>A0A395ISV8_9HELO</name>
<keyword evidence="1" id="KW-0812">Transmembrane</keyword>
<dbReference type="EMBL" id="QKRW01000019">
    <property type="protein sequence ID" value="RAL63390.1"/>
    <property type="molecule type" value="Genomic_DNA"/>
</dbReference>
<keyword evidence="1" id="KW-0472">Membrane</keyword>
<dbReference type="GO" id="GO:0009272">
    <property type="term" value="P:fungal-type cell wall biogenesis"/>
    <property type="evidence" value="ECO:0007669"/>
    <property type="project" value="TreeGrafter"/>
</dbReference>
<dbReference type="GO" id="GO:0055085">
    <property type="term" value="P:transmembrane transport"/>
    <property type="evidence" value="ECO:0007669"/>
    <property type="project" value="TreeGrafter"/>
</dbReference>
<dbReference type="InterPro" id="IPR010308">
    <property type="entry name" value="TRP_C"/>
</dbReference>
<feature type="transmembrane region" description="Helical" evidence="1">
    <location>
        <begin position="174"/>
        <end position="197"/>
    </location>
</feature>
<dbReference type="PANTHER" id="PTHR31145">
    <property type="entry name" value="INTEGRAL MEMBRANE PROTEIN (AFU_ORTHOLOGUE AFUA_7G01610)"/>
    <property type="match status" value="1"/>
</dbReference>
<evidence type="ECO:0000256" key="1">
    <source>
        <dbReference type="SAM" id="Phobius"/>
    </source>
</evidence>
<accession>A0A395ISV8</accession>
<dbReference type="PANTHER" id="PTHR31145:SF5">
    <property type="entry name" value="DUF907 DOMAIN PROTEIN (AFU_ORTHOLOGUE AFUA_2G06100)"/>
    <property type="match status" value="1"/>
</dbReference>
<reference evidence="3 4" key="1">
    <citation type="submission" date="2018-06" db="EMBL/GenBank/DDBJ databases">
        <title>Genome Sequence of the Brown Rot Fungal Pathogen Monilinia fructigena.</title>
        <authorList>
            <person name="Landi L."/>
            <person name="De Miccolis Angelini R.M."/>
            <person name="Pollastro S."/>
            <person name="Abate D."/>
            <person name="Faretra F."/>
            <person name="Romanazzi G."/>
        </authorList>
    </citation>
    <scope>NUCLEOTIDE SEQUENCE [LARGE SCALE GENOMIC DNA]</scope>
    <source>
        <strain evidence="3 4">Mfrg269</strain>
    </source>
</reference>
<dbReference type="OrthoDB" id="2115177at2759"/>
<gene>
    <name evidence="3" type="ORF">DID88_003814</name>
</gene>
<feature type="domain" description="TRP C-terminal" evidence="2">
    <location>
        <begin position="106"/>
        <end position="189"/>
    </location>
</feature>
<proteinExistence type="predicted"/>
<feature type="transmembrane region" description="Helical" evidence="1">
    <location>
        <begin position="148"/>
        <end position="168"/>
    </location>
</feature>
<dbReference type="InterPro" id="IPR040241">
    <property type="entry name" value="TRP_Flc/Pkd2-like"/>
</dbReference>
<evidence type="ECO:0000313" key="4">
    <source>
        <dbReference type="Proteomes" id="UP000249056"/>
    </source>
</evidence>
<dbReference type="Pfam" id="PF06011">
    <property type="entry name" value="TRP"/>
    <property type="match status" value="1"/>
</dbReference>
<protein>
    <recommendedName>
        <fullName evidence="2">TRP C-terminal domain-containing protein</fullName>
    </recommendedName>
</protein>
<evidence type="ECO:0000313" key="3">
    <source>
        <dbReference type="EMBL" id="RAL63390.1"/>
    </source>
</evidence>